<accession>A0ACC1MMC9</accession>
<evidence type="ECO:0000313" key="2">
    <source>
        <dbReference type="Proteomes" id="UP001143910"/>
    </source>
</evidence>
<proteinExistence type="predicted"/>
<name>A0ACC1MMC9_9HYPO</name>
<reference evidence="1" key="1">
    <citation type="submission" date="2022-08" db="EMBL/GenBank/DDBJ databases">
        <title>Genome Sequence of Lecanicillium fungicola.</title>
        <authorList>
            <person name="Buettner E."/>
        </authorList>
    </citation>
    <scope>NUCLEOTIDE SEQUENCE</scope>
    <source>
        <strain evidence="1">Babe33</strain>
    </source>
</reference>
<dbReference type="Proteomes" id="UP001143910">
    <property type="component" value="Unassembled WGS sequence"/>
</dbReference>
<evidence type="ECO:0000313" key="1">
    <source>
        <dbReference type="EMBL" id="KAJ2967421.1"/>
    </source>
</evidence>
<gene>
    <name evidence="1" type="ORF">NQ176_g9670</name>
</gene>
<protein>
    <submittedName>
        <fullName evidence="1">Uncharacterized protein</fullName>
    </submittedName>
</protein>
<keyword evidence="2" id="KW-1185">Reference proteome</keyword>
<organism evidence="1 2">
    <name type="scientific">Zarea fungicola</name>
    <dbReference type="NCBI Taxonomy" id="93591"/>
    <lineage>
        <taxon>Eukaryota</taxon>
        <taxon>Fungi</taxon>
        <taxon>Dikarya</taxon>
        <taxon>Ascomycota</taxon>
        <taxon>Pezizomycotina</taxon>
        <taxon>Sordariomycetes</taxon>
        <taxon>Hypocreomycetidae</taxon>
        <taxon>Hypocreales</taxon>
        <taxon>Cordycipitaceae</taxon>
        <taxon>Zarea</taxon>
    </lineage>
</organism>
<comment type="caution">
    <text evidence="1">The sequence shown here is derived from an EMBL/GenBank/DDBJ whole genome shotgun (WGS) entry which is preliminary data.</text>
</comment>
<sequence>MDSDNSTPGVLPDTGSPYVHNGHRSHRSTTAANTESTRLDETPSAPAGLARFPFLAVSGSPASITGQLSSTGELDDVPPSFAHATSYESEATTSSINAAATNGNPAPVLDSRIVLRVGEKQFFTTRTTLAESQLLATLLSTCATHNGEYFLDADPDMFVEILRFLRTRRFPLFYDHTVGYDIGRYGELLVAAQFYQIPTLETWLEKKRYLGAVVIRTEHKAYTLYGTDQIIRMHELCWGLDQHGRLLTIQEKNGKAWACPNKFWRHDGSHMACVTAKCRVSRAAEQPKSPMRILDITALVTRIEVRGGVLSAGTYIAGPPPYEGRENA</sequence>
<dbReference type="EMBL" id="JANJQO010002297">
    <property type="protein sequence ID" value="KAJ2967421.1"/>
    <property type="molecule type" value="Genomic_DNA"/>
</dbReference>